<dbReference type="SUPFAM" id="SSF82544">
    <property type="entry name" value="GckA/TtuD-like"/>
    <property type="match status" value="1"/>
</dbReference>
<keyword evidence="3" id="KW-0560">Oxidoreductase</keyword>
<feature type="domain" description="MOFRL" evidence="1">
    <location>
        <begin position="293"/>
        <end position="397"/>
    </location>
</feature>
<dbReference type="Gene3D" id="3.40.1480.10">
    <property type="entry name" value="MOFRL domain"/>
    <property type="match status" value="1"/>
</dbReference>
<dbReference type="PANTHER" id="PTHR12227">
    <property type="entry name" value="GLYCERATE KINASE"/>
    <property type="match status" value="1"/>
</dbReference>
<evidence type="ECO:0000259" key="2">
    <source>
        <dbReference type="Pfam" id="PF13660"/>
    </source>
</evidence>
<gene>
    <name evidence="3" type="ORF">J2T60_001059</name>
</gene>
<dbReference type="InterPro" id="IPR039760">
    <property type="entry name" value="MOFRL_protein"/>
</dbReference>
<dbReference type="Gene3D" id="3.40.50.10180">
    <property type="entry name" value="Glycerate kinase, MOFRL-like N-terminal domain"/>
    <property type="match status" value="2"/>
</dbReference>
<evidence type="ECO:0000313" key="4">
    <source>
        <dbReference type="Proteomes" id="UP001523550"/>
    </source>
</evidence>
<evidence type="ECO:0000259" key="1">
    <source>
        <dbReference type="Pfam" id="PF05161"/>
    </source>
</evidence>
<dbReference type="InterPro" id="IPR007835">
    <property type="entry name" value="MOFRL"/>
</dbReference>
<protein>
    <submittedName>
        <fullName evidence="3">Hydroxypyruvate reductase</fullName>
        <ecNumber evidence="3">1.1.1.81</ecNumber>
    </submittedName>
</protein>
<dbReference type="RefSeq" id="WP_253446436.1">
    <property type="nucleotide sequence ID" value="NZ_JALJYF010000001.1"/>
</dbReference>
<organism evidence="3 4">
    <name type="scientific">Natronospira proteinivora</name>
    <dbReference type="NCBI Taxonomy" id="1807133"/>
    <lineage>
        <taxon>Bacteria</taxon>
        <taxon>Pseudomonadati</taxon>
        <taxon>Pseudomonadota</taxon>
        <taxon>Gammaproteobacteria</taxon>
        <taxon>Natronospirales</taxon>
        <taxon>Natronospiraceae</taxon>
        <taxon>Natronospira</taxon>
    </lineage>
</organism>
<dbReference type="EMBL" id="JALJYF010000001">
    <property type="protein sequence ID" value="MCP1727094.1"/>
    <property type="molecule type" value="Genomic_DNA"/>
</dbReference>
<name>A0ABT1G722_9GAMM</name>
<dbReference type="EC" id="1.1.1.81" evidence="3"/>
<feature type="domain" description="MOFRL-associated" evidence="2">
    <location>
        <begin position="15"/>
        <end position="209"/>
    </location>
</feature>
<sequence length="407" mass="42654">MMPGGAITLRAELMKVYRQAVDRLSGRRQVAEFLFDHPFNSPFHVLAVGKAALSMAEGAHEVGGDCLRSGLVIHPLQQSAEQAPDSFTTLPAEHPLPGPGSFRAGKAVLDFMDSLPLDEPLLVLLSGGGSSLMEAPRKGVSEQDLHAVHEWLLGSGLDIVDVNRVRQCLSAVKGGALARRLNGCPAQVLCLSDVPPGQLPALASGPFLPPLGGSLPPLPDWISVLVGDYRSDATAAIRHHLLADAATLRNQVAAMCEDWDLPVRVMDEWLEGDAADVGRRLAETVLEAPPGIHVWSGETTVTLPQASGQGGRCQQLALAAAERLEGQSNVYFLACGSDGLDGPSGDAGAVVDGETVARGSSGELTAEDALDWADAGRFLGAAGDLVHIGPTETNINDLIIGLKLPSR</sequence>
<proteinExistence type="predicted"/>
<dbReference type="Pfam" id="PF05161">
    <property type="entry name" value="MOFRL"/>
    <property type="match status" value="1"/>
</dbReference>
<dbReference type="GO" id="GO:0016618">
    <property type="term" value="F:hydroxypyruvate reductase [NAD(P)H] activity"/>
    <property type="evidence" value="ECO:0007669"/>
    <property type="project" value="UniProtKB-EC"/>
</dbReference>
<dbReference type="Proteomes" id="UP001523550">
    <property type="component" value="Unassembled WGS sequence"/>
</dbReference>
<dbReference type="InterPro" id="IPR038614">
    <property type="entry name" value="GK_N_sf"/>
</dbReference>
<keyword evidence="4" id="KW-1185">Reference proteome</keyword>
<accession>A0ABT1G722</accession>
<dbReference type="InterPro" id="IPR037035">
    <property type="entry name" value="GK-like_C_sf"/>
</dbReference>
<dbReference type="Pfam" id="PF13660">
    <property type="entry name" value="DUF4147"/>
    <property type="match status" value="1"/>
</dbReference>
<reference evidence="3 4" key="1">
    <citation type="submission" date="2022-03" db="EMBL/GenBank/DDBJ databases">
        <title>Genomic Encyclopedia of Type Strains, Phase III (KMG-III): the genomes of soil and plant-associated and newly described type strains.</title>
        <authorList>
            <person name="Whitman W."/>
        </authorList>
    </citation>
    <scope>NUCLEOTIDE SEQUENCE [LARGE SCALE GENOMIC DNA]</scope>
    <source>
        <strain evidence="3 4">BSker1</strain>
    </source>
</reference>
<dbReference type="InterPro" id="IPR025286">
    <property type="entry name" value="MOFRL_assoc_dom"/>
</dbReference>
<evidence type="ECO:0000313" key="3">
    <source>
        <dbReference type="EMBL" id="MCP1727094.1"/>
    </source>
</evidence>
<dbReference type="PANTHER" id="PTHR12227:SF0">
    <property type="entry name" value="GLYCERATE KINASE"/>
    <property type="match status" value="1"/>
</dbReference>
<comment type="caution">
    <text evidence="3">The sequence shown here is derived from an EMBL/GenBank/DDBJ whole genome shotgun (WGS) entry which is preliminary data.</text>
</comment>